<evidence type="ECO:0000313" key="2">
    <source>
        <dbReference type="EMBL" id="KAF6401590.1"/>
    </source>
</evidence>
<comment type="caution">
    <text evidence="2">The sequence shown here is derived from an EMBL/GenBank/DDBJ whole genome shotgun (WGS) entry which is preliminary data.</text>
</comment>
<dbReference type="AlphaFoldDB" id="A0A7J8BTI7"/>
<accession>A0A7J8BTI7</accession>
<evidence type="ECO:0000256" key="1">
    <source>
        <dbReference type="SAM" id="MobiDB-lite"/>
    </source>
</evidence>
<proteinExistence type="predicted"/>
<protein>
    <submittedName>
        <fullName evidence="2">Uncharacterized protein</fullName>
    </submittedName>
</protein>
<dbReference type="EMBL" id="JACASE010000016">
    <property type="protein sequence ID" value="KAF6401590.1"/>
    <property type="molecule type" value="Genomic_DNA"/>
</dbReference>
<name>A0A7J8BTI7_ROUAE</name>
<keyword evidence="3" id="KW-1185">Reference proteome</keyword>
<feature type="region of interest" description="Disordered" evidence="1">
    <location>
        <begin position="82"/>
        <end position="135"/>
    </location>
</feature>
<reference evidence="2 3" key="1">
    <citation type="journal article" date="2020" name="Nature">
        <title>Six reference-quality genomes reveal evolution of bat adaptations.</title>
        <authorList>
            <person name="Jebb D."/>
            <person name="Huang Z."/>
            <person name="Pippel M."/>
            <person name="Hughes G.M."/>
            <person name="Lavrichenko K."/>
            <person name="Devanna P."/>
            <person name="Winkler S."/>
            <person name="Jermiin L.S."/>
            <person name="Skirmuntt E.C."/>
            <person name="Katzourakis A."/>
            <person name="Burkitt-Gray L."/>
            <person name="Ray D.A."/>
            <person name="Sullivan K.A.M."/>
            <person name="Roscito J.G."/>
            <person name="Kirilenko B.M."/>
            <person name="Davalos L.M."/>
            <person name="Corthals A.P."/>
            <person name="Power M.L."/>
            <person name="Jones G."/>
            <person name="Ransome R.D."/>
            <person name="Dechmann D.K.N."/>
            <person name="Locatelli A.G."/>
            <person name="Puechmaille S.J."/>
            <person name="Fedrigo O."/>
            <person name="Jarvis E.D."/>
            <person name="Hiller M."/>
            <person name="Vernes S.C."/>
            <person name="Myers E.W."/>
            <person name="Teeling E.C."/>
        </authorList>
    </citation>
    <scope>NUCLEOTIDE SEQUENCE [LARGE SCALE GENOMIC DNA]</scope>
    <source>
        <strain evidence="2">MRouAeg1</strain>
        <tissue evidence="2">Muscle</tissue>
    </source>
</reference>
<evidence type="ECO:0000313" key="3">
    <source>
        <dbReference type="Proteomes" id="UP000593571"/>
    </source>
</evidence>
<dbReference type="Proteomes" id="UP000593571">
    <property type="component" value="Unassembled WGS sequence"/>
</dbReference>
<gene>
    <name evidence="2" type="ORF">HJG63_009641</name>
</gene>
<organism evidence="2 3">
    <name type="scientific">Rousettus aegyptiacus</name>
    <name type="common">Egyptian fruit bat</name>
    <name type="synonym">Pteropus aegyptiacus</name>
    <dbReference type="NCBI Taxonomy" id="9407"/>
    <lineage>
        <taxon>Eukaryota</taxon>
        <taxon>Metazoa</taxon>
        <taxon>Chordata</taxon>
        <taxon>Craniata</taxon>
        <taxon>Vertebrata</taxon>
        <taxon>Euteleostomi</taxon>
        <taxon>Mammalia</taxon>
        <taxon>Eutheria</taxon>
        <taxon>Laurasiatheria</taxon>
        <taxon>Chiroptera</taxon>
        <taxon>Yinpterochiroptera</taxon>
        <taxon>Pteropodoidea</taxon>
        <taxon>Pteropodidae</taxon>
        <taxon>Rousettinae</taxon>
        <taxon>Rousettus</taxon>
    </lineage>
</organism>
<sequence length="135" mass="13887">MHRLPGAHGCHLNNLLATDAGGALSFPTLPTQVKRTRLPRSLSSVKDTGGTERPGWRAGVVSDAGLWTGTCFVTEAAQTRTFGGSGPACRGNMTSSRPLTSIESKGTWGAGVPSLGGQRESTQASYSERACGGGP</sequence>
<feature type="compositionally biased region" description="Polar residues" evidence="1">
    <location>
        <begin position="92"/>
        <end position="104"/>
    </location>
</feature>